<feature type="domain" description="Protein arginine N-methyltransferase" evidence="6">
    <location>
        <begin position="1"/>
        <end position="76"/>
    </location>
</feature>
<comment type="catalytic activity">
    <reaction evidence="5">
        <text>N(omega)-methyl-L-arginyl-[protein] + S-adenosyl-L-methionine = N(omega),N(omega)-dimethyl-L-arginyl-[protein] + S-adenosyl-L-homocysteine + H(+)</text>
        <dbReference type="Rhea" id="RHEA:48104"/>
        <dbReference type="Rhea" id="RHEA-COMP:11990"/>
        <dbReference type="Rhea" id="RHEA-COMP:11991"/>
        <dbReference type="ChEBI" id="CHEBI:15378"/>
        <dbReference type="ChEBI" id="CHEBI:57856"/>
        <dbReference type="ChEBI" id="CHEBI:59789"/>
        <dbReference type="ChEBI" id="CHEBI:61897"/>
        <dbReference type="ChEBI" id="CHEBI:65280"/>
    </reaction>
    <physiologicalReaction direction="left-to-right" evidence="5">
        <dbReference type="Rhea" id="RHEA:48105"/>
    </physiologicalReaction>
</comment>
<evidence type="ECO:0000256" key="4">
    <source>
        <dbReference type="ARBA" id="ARBA00022691"/>
    </source>
</evidence>
<dbReference type="SUPFAM" id="SSF53335">
    <property type="entry name" value="S-adenosyl-L-methionine-dependent methyltransferases"/>
    <property type="match status" value="1"/>
</dbReference>
<dbReference type="InterPro" id="IPR025799">
    <property type="entry name" value="Arg_MeTrfase"/>
</dbReference>
<dbReference type="GO" id="GO:0042054">
    <property type="term" value="F:histone methyltransferase activity"/>
    <property type="evidence" value="ECO:0007669"/>
    <property type="project" value="TreeGrafter"/>
</dbReference>
<dbReference type="GO" id="GO:0035241">
    <property type="term" value="F:protein-arginine omega-N monomethyltransferase activity"/>
    <property type="evidence" value="ECO:0007669"/>
    <property type="project" value="TreeGrafter"/>
</dbReference>
<evidence type="ECO:0000256" key="2">
    <source>
        <dbReference type="ARBA" id="ARBA00022603"/>
    </source>
</evidence>
<dbReference type="AlphaFoldDB" id="A0A8J6H0R9"/>
<comment type="subcellular location">
    <subcellularLocation>
        <location evidence="1">Nucleus</location>
        <location evidence="1">Nucleoplasm</location>
    </subcellularLocation>
</comment>
<dbReference type="GO" id="GO:0032259">
    <property type="term" value="P:methylation"/>
    <property type="evidence" value="ECO:0007669"/>
    <property type="project" value="UniProtKB-KW"/>
</dbReference>
<keyword evidence="4" id="KW-0949">S-adenosyl-L-methionine</keyword>
<evidence type="ECO:0000259" key="6">
    <source>
        <dbReference type="Pfam" id="PF22528"/>
    </source>
</evidence>
<comment type="caution">
    <text evidence="7">The sequence shown here is derived from an EMBL/GenBank/DDBJ whole genome shotgun (WGS) entry which is preliminary data.</text>
</comment>
<dbReference type="PANTHER" id="PTHR11006:SF54">
    <property type="entry name" value="PROTEIN ARGININE N-METHYLTRANSFERASE 1"/>
    <property type="match status" value="1"/>
</dbReference>
<reference evidence="7" key="1">
    <citation type="submission" date="2020-03" db="EMBL/GenBank/DDBJ databases">
        <title>Studies in the Genomics of Life Span.</title>
        <authorList>
            <person name="Glass D."/>
        </authorList>
    </citation>
    <scope>NUCLEOTIDE SEQUENCE</scope>
    <source>
        <strain evidence="7">LTLLF</strain>
        <tissue evidence="7">Muscle</tissue>
    </source>
</reference>
<dbReference type="PANTHER" id="PTHR11006">
    <property type="entry name" value="PROTEIN ARGININE N-METHYLTRANSFERASE"/>
    <property type="match status" value="1"/>
</dbReference>
<dbReference type="GO" id="GO:0005654">
    <property type="term" value="C:nucleoplasm"/>
    <property type="evidence" value="ECO:0007669"/>
    <property type="project" value="UniProtKB-SubCell"/>
</dbReference>
<proteinExistence type="predicted"/>
<dbReference type="Pfam" id="PF22528">
    <property type="entry name" value="PRMT_C"/>
    <property type="match status" value="1"/>
</dbReference>
<protein>
    <submittedName>
        <fullName evidence="7">Protein arginine N-methyltransferase 1</fullName>
    </submittedName>
</protein>
<keyword evidence="2" id="KW-0489">Methyltransferase</keyword>
<evidence type="ECO:0000256" key="3">
    <source>
        <dbReference type="ARBA" id="ARBA00022679"/>
    </source>
</evidence>
<sequence>MHALVTYFNTEFTRCHKRTGFSTSHESPYIHWKQTVFYTEDYLRVKTREEIFGTIGMRPNAKNNHDLDFTIDLDFKCQLCELLSSSITYQMR</sequence>
<accession>A0A8J6H0R9</accession>
<evidence type="ECO:0000256" key="5">
    <source>
        <dbReference type="ARBA" id="ARBA00047655"/>
    </source>
</evidence>
<evidence type="ECO:0000313" key="7">
    <source>
        <dbReference type="EMBL" id="KAH0520529.1"/>
    </source>
</evidence>
<evidence type="ECO:0000256" key="1">
    <source>
        <dbReference type="ARBA" id="ARBA00004642"/>
    </source>
</evidence>
<dbReference type="InterPro" id="IPR055135">
    <property type="entry name" value="PRMT_dom"/>
</dbReference>
<name>A0A8J6H0R9_MICOH</name>
<dbReference type="EMBL" id="JAATJU010000700">
    <property type="protein sequence ID" value="KAH0520529.1"/>
    <property type="molecule type" value="Genomic_DNA"/>
</dbReference>
<dbReference type="Proteomes" id="UP000710432">
    <property type="component" value="Unassembled WGS sequence"/>
</dbReference>
<gene>
    <name evidence="7" type="ORF">LTLLF_205845</name>
</gene>
<dbReference type="GO" id="GO:0035242">
    <property type="term" value="F:protein-arginine omega-N asymmetric methyltransferase activity"/>
    <property type="evidence" value="ECO:0007669"/>
    <property type="project" value="TreeGrafter"/>
</dbReference>
<keyword evidence="3" id="KW-0808">Transferase</keyword>
<organism evidence="7 8">
    <name type="scientific">Microtus ochrogaster</name>
    <name type="common">Prairie vole</name>
    <dbReference type="NCBI Taxonomy" id="79684"/>
    <lineage>
        <taxon>Eukaryota</taxon>
        <taxon>Metazoa</taxon>
        <taxon>Chordata</taxon>
        <taxon>Craniata</taxon>
        <taxon>Vertebrata</taxon>
        <taxon>Euteleostomi</taxon>
        <taxon>Mammalia</taxon>
        <taxon>Eutheria</taxon>
        <taxon>Euarchontoglires</taxon>
        <taxon>Glires</taxon>
        <taxon>Rodentia</taxon>
        <taxon>Myomorpha</taxon>
        <taxon>Muroidea</taxon>
        <taxon>Cricetidae</taxon>
        <taxon>Arvicolinae</taxon>
        <taxon>Microtus</taxon>
    </lineage>
</organism>
<evidence type="ECO:0000313" key="8">
    <source>
        <dbReference type="Proteomes" id="UP000710432"/>
    </source>
</evidence>
<dbReference type="Gene3D" id="2.70.160.11">
    <property type="entry name" value="Hnrnp arginine n-methyltransferase1"/>
    <property type="match status" value="1"/>
</dbReference>
<dbReference type="InterPro" id="IPR029063">
    <property type="entry name" value="SAM-dependent_MTases_sf"/>
</dbReference>